<sequence>MSGKNLPSVGEAGVLVSRDRGIRNRAARLKAFGEEIDSDGGYRVIGTTMGWNYRINLLSAVMVSRQIYHLESYTALRRASAARLNAVLAEITGFSGPSEGADREHCYHMYRFRFDPAEAGLAVSVDQAHEALKQVFWAEGLPVVEFQNQPLPGHDLMQGKLGYGRGCPWTCHGRGDHNYRIEDYPGALEAIRNSLVVGYPSQAVLANPEVVDAYLAVFRKLERNMRVFERFAADLPSAPPWLAPPRIF</sequence>
<evidence type="ECO:0000313" key="1">
    <source>
        <dbReference type="EMBL" id="QND61857.1"/>
    </source>
</evidence>
<dbReference type="InterPro" id="IPR015424">
    <property type="entry name" value="PyrdxlP-dep_Trfase"/>
</dbReference>
<proteinExistence type="predicted"/>
<name>A0A7G6T525_9HYPH</name>
<dbReference type="Proteomes" id="UP000515465">
    <property type="component" value="Plasmid p_3"/>
</dbReference>
<dbReference type="SUPFAM" id="SSF53383">
    <property type="entry name" value="PLP-dependent transferases"/>
    <property type="match status" value="1"/>
</dbReference>
<reference evidence="2" key="1">
    <citation type="journal article" date="2020" name="Mol. Plant Microbe">
        <title>Rhizobial microsymbionts of the narrowly endemic Oxytropis species growing in Kamchatka are characterized by significant genetic diversity and possess a set of genes that are associated with T3SS and T6SS secretion systems and can affect the development of symbiosis.</title>
        <authorList>
            <person name="Safronova V."/>
            <person name="Guro P."/>
            <person name="Sazanova A."/>
            <person name="Kuznetsova I."/>
            <person name="Belimov A."/>
            <person name="Yakubov V."/>
            <person name="Chirak E."/>
            <person name="Afonin A."/>
            <person name="Gogolev Y."/>
            <person name="Andronov E."/>
            <person name="Tikhonovich I."/>
        </authorList>
    </citation>
    <scope>NUCLEOTIDE SEQUENCE [LARGE SCALE GENOMIC DNA]</scope>
    <source>
        <strain evidence="2">583</strain>
        <plasmid evidence="2">p_3</plasmid>
    </source>
</reference>
<geneLocation type="plasmid" evidence="1 2">
    <name>p_3</name>
</geneLocation>
<keyword evidence="1" id="KW-0614">Plasmid</keyword>
<dbReference type="InterPro" id="IPR015422">
    <property type="entry name" value="PyrdxlP-dep_Trfase_small"/>
</dbReference>
<dbReference type="EMBL" id="CP050298">
    <property type="protein sequence ID" value="QND61857.1"/>
    <property type="molecule type" value="Genomic_DNA"/>
</dbReference>
<protein>
    <recommendedName>
        <fullName evidence="3">DegT/DnrJ/EryC1/StrS aminotransferase family protein</fullName>
    </recommendedName>
</protein>
<dbReference type="Pfam" id="PF01041">
    <property type="entry name" value="DegT_DnrJ_EryC1"/>
    <property type="match status" value="1"/>
</dbReference>
<evidence type="ECO:0000313" key="2">
    <source>
        <dbReference type="Proteomes" id="UP000515465"/>
    </source>
</evidence>
<dbReference type="AlphaFoldDB" id="A0A7G6T525"/>
<dbReference type="Gene3D" id="3.90.1150.10">
    <property type="entry name" value="Aspartate Aminotransferase, domain 1"/>
    <property type="match status" value="1"/>
</dbReference>
<accession>A0A7G6T525</accession>
<dbReference type="InterPro" id="IPR000653">
    <property type="entry name" value="DegT/StrS_aminotransferase"/>
</dbReference>
<evidence type="ECO:0008006" key="3">
    <source>
        <dbReference type="Google" id="ProtNLM"/>
    </source>
</evidence>
<gene>
    <name evidence="1" type="ORF">HB778_37375</name>
</gene>
<organism evidence="1 2">
    <name type="scientific">Mesorhizobium huakuii</name>
    <dbReference type="NCBI Taxonomy" id="28104"/>
    <lineage>
        <taxon>Bacteria</taxon>
        <taxon>Pseudomonadati</taxon>
        <taxon>Pseudomonadota</taxon>
        <taxon>Alphaproteobacteria</taxon>
        <taxon>Hyphomicrobiales</taxon>
        <taxon>Phyllobacteriaceae</taxon>
        <taxon>Mesorhizobium</taxon>
    </lineage>
</organism>